<dbReference type="GO" id="GO:0004497">
    <property type="term" value="F:monooxygenase activity"/>
    <property type="evidence" value="ECO:0007669"/>
    <property type="project" value="InterPro"/>
</dbReference>
<comment type="caution">
    <text evidence="2">The sequence shown here is derived from an EMBL/GenBank/DDBJ whole genome shotgun (WGS) entry which is preliminary data.</text>
</comment>
<dbReference type="GO" id="GO:0016705">
    <property type="term" value="F:oxidoreductase activity, acting on paired donors, with incorporation or reduction of molecular oxygen"/>
    <property type="evidence" value="ECO:0007669"/>
    <property type="project" value="InterPro"/>
</dbReference>
<dbReference type="GO" id="GO:0020037">
    <property type="term" value="F:heme binding"/>
    <property type="evidence" value="ECO:0007669"/>
    <property type="project" value="InterPro"/>
</dbReference>
<dbReference type="Proteomes" id="UP000612362">
    <property type="component" value="Unassembled WGS sequence"/>
</dbReference>
<dbReference type="SUPFAM" id="SSF48264">
    <property type="entry name" value="Cytochrome P450"/>
    <property type="match status" value="1"/>
</dbReference>
<evidence type="ECO:0000256" key="1">
    <source>
        <dbReference type="SAM" id="MobiDB-lite"/>
    </source>
</evidence>
<evidence type="ECO:0000313" key="2">
    <source>
        <dbReference type="EMBL" id="GHO47178.1"/>
    </source>
</evidence>
<feature type="region of interest" description="Disordered" evidence="1">
    <location>
        <begin position="1"/>
        <end position="21"/>
    </location>
</feature>
<proteinExistence type="predicted"/>
<reference evidence="2" key="1">
    <citation type="submission" date="2020-10" db="EMBL/GenBank/DDBJ databases">
        <title>Taxonomic study of unclassified bacteria belonging to the class Ktedonobacteria.</title>
        <authorList>
            <person name="Yabe S."/>
            <person name="Wang C.M."/>
            <person name="Zheng Y."/>
            <person name="Sakai Y."/>
            <person name="Cavaletti L."/>
            <person name="Monciardini P."/>
            <person name="Donadio S."/>
        </authorList>
    </citation>
    <scope>NUCLEOTIDE SEQUENCE</scope>
    <source>
        <strain evidence="2">SOSP1-1</strain>
    </source>
</reference>
<dbReference type="RefSeq" id="WP_220196466.1">
    <property type="nucleotide sequence ID" value="NZ_BNJF01000002.1"/>
</dbReference>
<evidence type="ECO:0000313" key="3">
    <source>
        <dbReference type="Proteomes" id="UP000612362"/>
    </source>
</evidence>
<accession>A0A8J3I7E2</accession>
<dbReference type="EMBL" id="BNJF01000002">
    <property type="protein sequence ID" value="GHO47178.1"/>
    <property type="molecule type" value="Genomic_DNA"/>
</dbReference>
<gene>
    <name evidence="2" type="ORF">KSX_53410</name>
</gene>
<organism evidence="2 3">
    <name type="scientific">Ktedonospora formicarum</name>
    <dbReference type="NCBI Taxonomy" id="2778364"/>
    <lineage>
        <taxon>Bacteria</taxon>
        <taxon>Bacillati</taxon>
        <taxon>Chloroflexota</taxon>
        <taxon>Ktedonobacteria</taxon>
        <taxon>Ktedonobacterales</taxon>
        <taxon>Ktedonobacteraceae</taxon>
        <taxon>Ktedonospora</taxon>
    </lineage>
</organism>
<feature type="compositionally biased region" description="Basic and acidic residues" evidence="1">
    <location>
        <begin position="1"/>
        <end position="19"/>
    </location>
</feature>
<dbReference type="GO" id="GO:0005506">
    <property type="term" value="F:iron ion binding"/>
    <property type="evidence" value="ECO:0007669"/>
    <property type="project" value="InterPro"/>
</dbReference>
<dbReference type="Gene3D" id="1.10.630.10">
    <property type="entry name" value="Cytochrome P450"/>
    <property type="match status" value="1"/>
</dbReference>
<dbReference type="InterPro" id="IPR017972">
    <property type="entry name" value="Cyt_P450_CS"/>
</dbReference>
<protein>
    <recommendedName>
        <fullName evidence="4">Cytochrome P450</fullName>
    </recommendedName>
</protein>
<evidence type="ECO:0008006" key="4">
    <source>
        <dbReference type="Google" id="ProtNLM"/>
    </source>
</evidence>
<dbReference type="InterPro" id="IPR036396">
    <property type="entry name" value="Cyt_P450_sf"/>
</dbReference>
<dbReference type="AlphaFoldDB" id="A0A8J3I7E2"/>
<dbReference type="PROSITE" id="PS00086">
    <property type="entry name" value="CYTOCHROME_P450"/>
    <property type="match status" value="1"/>
</dbReference>
<keyword evidence="3" id="KW-1185">Reference proteome</keyword>
<sequence>MIDPEKTVDQRNRAPDTRKMPSTFDPVYIQGAVKPFFRSTIYQGERPLLPMIDLTLSKEAAMPDHLVGMLYDNWELNMEKEGLTVFIQGYQKRGPHNERKRIYYSAVTPDLYGPMYSDKIKRFLDSLFDEQNEGKPLMSQYYQRYFDMYWDLHLGVTGNDIPPEIKQIGQSFVAVFGFRYPTLQVVHDNYMRVRQLRHLLKNWIDQQVQDLVDGHVPNPEKTLVYYWIKNGALGENFRRKDIVFECFHNFLAFSQWGTMLYNMMDRLEATYGDLAVRSWFEKTMKRGPDETDNAAFSRLDRFVMELFRTISPNRGSASVLPAQEQAFGTGSTGLSTIITPHLETSRDPLHWNKPNDFDPDRYQQAPTSEQNNEAKCKQAGLAQCPFSRRAFHVKDGRQASIINSAFGAVYACVDNQTYPVCDDAGYAPFGFGYRRCAGEFLTIGFFKDLLRKVWSEKIVFTRLNIDPAELLPVGPATVVLDNIGFKRGQ</sequence>
<name>A0A8J3I7E2_9CHLR</name>